<dbReference type="SUPFAM" id="SSF144059">
    <property type="entry name" value="ImpE-like"/>
    <property type="match status" value="1"/>
</dbReference>
<sequence>MTAEQYLRNAQLDDALKALQDQVRGQPAKAELRVFLFQLLAVMGQWSRAQNQLKVAGELDPACLPMVQTYSTALNCEALREKVFAGRTSPVVLGQPAEWVAPLILALEQDAQGNAEAAQRLRDQAFEAAAAVPGKLDDAPFAWLADADPRLGPVLELIVNGRYVWLPMENIASLSLEAPSDLRDLVWLPAQVTLTNGGSTVALIPSRYPGSHASSDGALRMARKTEWQDNGLPLGQRLFAFDQGEQALFDVRTLSFDHGNAAAWPT</sequence>
<dbReference type="Pfam" id="PF07024">
    <property type="entry name" value="ImpE"/>
    <property type="match status" value="1"/>
</dbReference>
<organism evidence="1 2">
    <name type="scientific">Phytopseudomonas flavescens</name>
    <dbReference type="NCBI Taxonomy" id="29435"/>
    <lineage>
        <taxon>Bacteria</taxon>
        <taxon>Pseudomonadati</taxon>
        <taxon>Pseudomonadota</taxon>
        <taxon>Gammaproteobacteria</taxon>
        <taxon>Pseudomonadales</taxon>
        <taxon>Pseudomonadaceae</taxon>
        <taxon>Phytopseudomonas</taxon>
    </lineage>
</organism>
<dbReference type="InterPro" id="IPR011990">
    <property type="entry name" value="TPR-like_helical_dom_sf"/>
</dbReference>
<dbReference type="Gene3D" id="1.25.40.10">
    <property type="entry name" value="Tetratricopeptide repeat domain"/>
    <property type="match status" value="1"/>
</dbReference>
<dbReference type="PIRSF" id="PIRSF029288">
    <property type="entry name" value="SciE_ImpE"/>
    <property type="match status" value="1"/>
</dbReference>
<evidence type="ECO:0000313" key="1">
    <source>
        <dbReference type="EMBL" id="SDH16971.1"/>
    </source>
</evidence>
<dbReference type="STRING" id="29435.SAMN05216588_10359"/>
<dbReference type="Proteomes" id="UP000198606">
    <property type="component" value="Unassembled WGS sequence"/>
</dbReference>
<protein>
    <submittedName>
        <fullName evidence="1">Type VI secretion system protein ImpE</fullName>
    </submittedName>
</protein>
<name>A0A1G8A7Z0_9GAMM</name>
<dbReference type="AlphaFoldDB" id="A0A1G8A7Z0"/>
<reference evidence="1 2" key="1">
    <citation type="submission" date="2016-10" db="EMBL/GenBank/DDBJ databases">
        <authorList>
            <person name="de Groot N.N."/>
        </authorList>
    </citation>
    <scope>NUCLEOTIDE SEQUENCE [LARGE SCALE GENOMIC DNA]</scope>
    <source>
        <strain evidence="1 2">LMG 18387</strain>
    </source>
</reference>
<dbReference type="RefSeq" id="WP_084303568.1">
    <property type="nucleotide sequence ID" value="NZ_FNDG01000003.1"/>
</dbReference>
<accession>A0A1G8A7Z0</accession>
<proteinExistence type="predicted"/>
<dbReference type="InterPro" id="IPR009211">
    <property type="entry name" value="TagJ"/>
</dbReference>
<dbReference type="EMBL" id="FNDG01000003">
    <property type="protein sequence ID" value="SDH16971.1"/>
    <property type="molecule type" value="Genomic_DNA"/>
</dbReference>
<gene>
    <name evidence="1" type="ORF">SAMN05216588_10359</name>
</gene>
<evidence type="ECO:0000313" key="2">
    <source>
        <dbReference type="Proteomes" id="UP000198606"/>
    </source>
</evidence>